<keyword evidence="1" id="KW-0808">Transferase</keyword>
<gene>
    <name evidence="4" type="ORF">JF543_01555</name>
</gene>
<dbReference type="EMBL" id="JAEMWU010000001">
    <property type="protein sequence ID" value="MBN8204640.1"/>
    <property type="molecule type" value="Genomic_DNA"/>
</dbReference>
<evidence type="ECO:0000259" key="3">
    <source>
        <dbReference type="PROSITE" id="PS51186"/>
    </source>
</evidence>
<feature type="domain" description="N-acetyltransferase" evidence="3">
    <location>
        <begin position="224"/>
        <end position="359"/>
    </location>
</feature>
<dbReference type="CDD" id="cd04301">
    <property type="entry name" value="NAT_SF"/>
    <property type="match status" value="1"/>
</dbReference>
<dbReference type="Pfam" id="PF24553">
    <property type="entry name" value="Rv0428c_C"/>
    <property type="match status" value="1"/>
</dbReference>
<evidence type="ECO:0000256" key="2">
    <source>
        <dbReference type="ARBA" id="ARBA00023315"/>
    </source>
</evidence>
<name>A0A939DT30_9MICO</name>
<dbReference type="InterPro" id="IPR050680">
    <property type="entry name" value="YpeA/RimI_acetyltransf"/>
</dbReference>
<dbReference type="GO" id="GO:0016747">
    <property type="term" value="F:acyltransferase activity, transferring groups other than amino-acyl groups"/>
    <property type="evidence" value="ECO:0007669"/>
    <property type="project" value="InterPro"/>
</dbReference>
<evidence type="ECO:0000313" key="5">
    <source>
        <dbReference type="Proteomes" id="UP000664385"/>
    </source>
</evidence>
<dbReference type="InterPro" id="IPR056935">
    <property type="entry name" value="Rv0428c-like_C"/>
</dbReference>
<dbReference type="RefSeq" id="WP_206822542.1">
    <property type="nucleotide sequence ID" value="NZ_JAEMWU010000001.1"/>
</dbReference>
<dbReference type="Pfam" id="PF24551">
    <property type="entry name" value="SH3_Rv0428c"/>
    <property type="match status" value="1"/>
</dbReference>
<dbReference type="Proteomes" id="UP000664385">
    <property type="component" value="Unassembled WGS sequence"/>
</dbReference>
<evidence type="ECO:0000256" key="1">
    <source>
        <dbReference type="ARBA" id="ARBA00022679"/>
    </source>
</evidence>
<dbReference type="Gene3D" id="3.40.630.30">
    <property type="match status" value="1"/>
</dbReference>
<proteinExistence type="predicted"/>
<dbReference type="InterPro" id="IPR016181">
    <property type="entry name" value="Acyl_CoA_acyltransferase"/>
</dbReference>
<dbReference type="InterPro" id="IPR000182">
    <property type="entry name" value="GNAT_dom"/>
</dbReference>
<dbReference type="SUPFAM" id="SSF55729">
    <property type="entry name" value="Acyl-CoA N-acyltransferases (Nat)"/>
    <property type="match status" value="1"/>
</dbReference>
<sequence length="359" mass="38486">MNDLQPGKRVVVRYALHPGDTHATSDALGVIRAVDDQAVEIDTKQGPVRVERTRILVVHEVPPAPTRAGRTHRVVSAVDLRRISAAAWLPADSSWLQIDNLREEVSDADSDLGLLSKGWLLRSSDSATQRANSALPVTDTGLGWEQSLDAVEAWYATRDKPARVQIYSADPSTALAPECAGLAPLLSARGYSTSESTLLLTGATKEAAGGVVSPRDAAAPGLVIDVSDRPTETHFAVWASQRDPGSAQAFRALIEADQPCSVVTAYAPRADGSRSLVATCRIVERNKWGVMTNLVTHPELRRRGAGRSVIRAAAAMLAQRGVRSYLVDVESSNAASLALFESLGASVQHRSWYATQRQG</sequence>
<organism evidence="4 5">
    <name type="scientific">Microbacterium esteraromaticum</name>
    <dbReference type="NCBI Taxonomy" id="57043"/>
    <lineage>
        <taxon>Bacteria</taxon>
        <taxon>Bacillati</taxon>
        <taxon>Actinomycetota</taxon>
        <taxon>Actinomycetes</taxon>
        <taxon>Micrococcales</taxon>
        <taxon>Microbacteriaceae</taxon>
        <taxon>Microbacterium</taxon>
    </lineage>
</organism>
<dbReference type="PROSITE" id="PS51186">
    <property type="entry name" value="GNAT"/>
    <property type="match status" value="1"/>
</dbReference>
<comment type="caution">
    <text evidence="4">The sequence shown here is derived from an EMBL/GenBank/DDBJ whole genome shotgun (WGS) entry which is preliminary data.</text>
</comment>
<protein>
    <submittedName>
        <fullName evidence="4">GNAT family N-acetyltransferase</fullName>
    </submittedName>
</protein>
<dbReference type="InterPro" id="IPR056934">
    <property type="entry name" value="SH3_Rv0428c"/>
</dbReference>
<keyword evidence="2" id="KW-0012">Acyltransferase</keyword>
<accession>A0A939DT30</accession>
<reference evidence="4" key="1">
    <citation type="submission" date="2020-12" db="EMBL/GenBank/DDBJ databases">
        <title>PHA producing bacteria isolated from mangrove.</title>
        <authorList>
            <person name="Zheng W."/>
            <person name="Yu S."/>
            <person name="Huang Y."/>
        </authorList>
    </citation>
    <scope>NUCLEOTIDE SEQUENCE</scope>
    <source>
        <strain evidence="4">GN8-5</strain>
    </source>
</reference>
<dbReference type="PANTHER" id="PTHR43420">
    <property type="entry name" value="ACETYLTRANSFERASE"/>
    <property type="match status" value="1"/>
</dbReference>
<dbReference type="AlphaFoldDB" id="A0A939DT30"/>
<evidence type="ECO:0000313" key="4">
    <source>
        <dbReference type="EMBL" id="MBN8204640.1"/>
    </source>
</evidence>